<dbReference type="EC" id="1.12.7.2" evidence="8"/>
<comment type="caution">
    <text evidence="8">The sequence shown here is derived from an EMBL/GenBank/DDBJ whole genome shotgun (WGS) entry which is preliminary data.</text>
</comment>
<evidence type="ECO:0000256" key="4">
    <source>
        <dbReference type="ARBA" id="ARBA00022982"/>
    </source>
</evidence>
<dbReference type="NCBIfam" id="TIGR04105">
    <property type="entry name" value="FeFe_hydrog_B1"/>
    <property type="match status" value="1"/>
</dbReference>
<dbReference type="Pfam" id="PF00037">
    <property type="entry name" value="Fer4"/>
    <property type="match status" value="2"/>
</dbReference>
<dbReference type="InterPro" id="IPR017900">
    <property type="entry name" value="4Fe4S_Fe_S_CS"/>
</dbReference>
<accession>H7ELK5</accession>
<keyword evidence="6" id="KW-0411">Iron-sulfur</keyword>
<dbReference type="AlphaFoldDB" id="H7ELK5"/>
<dbReference type="Pfam" id="PF02906">
    <property type="entry name" value="Fe_hyd_lg_C"/>
    <property type="match status" value="1"/>
</dbReference>
<evidence type="ECO:0000256" key="5">
    <source>
        <dbReference type="ARBA" id="ARBA00023004"/>
    </source>
</evidence>
<evidence type="ECO:0000313" key="8">
    <source>
        <dbReference type="EMBL" id="EIC01546.1"/>
    </source>
</evidence>
<dbReference type="eggNOG" id="COG1143">
    <property type="taxonomic scope" value="Bacteria"/>
</dbReference>
<feature type="domain" description="4Fe-4S ferredoxin-type" evidence="7">
    <location>
        <begin position="190"/>
        <end position="219"/>
    </location>
</feature>
<dbReference type="SUPFAM" id="SSF54862">
    <property type="entry name" value="4Fe-4S ferredoxins"/>
    <property type="match status" value="1"/>
</dbReference>
<dbReference type="GO" id="GO:0051539">
    <property type="term" value="F:4 iron, 4 sulfur cluster binding"/>
    <property type="evidence" value="ECO:0007669"/>
    <property type="project" value="UniProtKB-KW"/>
</dbReference>
<dbReference type="CDD" id="cd10549">
    <property type="entry name" value="MtMvhB_like"/>
    <property type="match status" value="1"/>
</dbReference>
<protein>
    <submittedName>
        <fullName evidence="8">Ferredoxin hydrogenase</fullName>
        <ecNumber evidence="8">1.12.7.2</ecNumber>
    </submittedName>
</protein>
<keyword evidence="2" id="KW-0004">4Fe-4S</keyword>
<dbReference type="PROSITE" id="PS51379">
    <property type="entry name" value="4FE4S_FER_2"/>
    <property type="match status" value="3"/>
</dbReference>
<dbReference type="InterPro" id="IPR050294">
    <property type="entry name" value="RnfB_subfamily"/>
</dbReference>
<gene>
    <name evidence="8" type="ORF">TresaDRAFT_1155</name>
</gene>
<keyword evidence="3" id="KW-0479">Metal-binding</keyword>
<dbReference type="eggNOG" id="COG4624">
    <property type="taxonomic scope" value="Bacteria"/>
</dbReference>
<dbReference type="InterPro" id="IPR009016">
    <property type="entry name" value="Fe_hydrogenase"/>
</dbReference>
<evidence type="ECO:0000259" key="7">
    <source>
        <dbReference type="PROSITE" id="PS51379"/>
    </source>
</evidence>
<dbReference type="SUPFAM" id="SSF53920">
    <property type="entry name" value="Fe-only hydrogenase"/>
    <property type="match status" value="1"/>
</dbReference>
<dbReference type="Gene3D" id="3.30.70.20">
    <property type="match status" value="2"/>
</dbReference>
<dbReference type="Gene3D" id="3.40.950.10">
    <property type="entry name" value="Fe-only Hydrogenase (Larger Subunit), Chain L, domain 3"/>
    <property type="match status" value="1"/>
</dbReference>
<feature type="domain" description="4Fe-4S ferredoxin-type" evidence="7">
    <location>
        <begin position="144"/>
        <end position="173"/>
    </location>
</feature>
<dbReference type="PATRIC" id="fig|907348.3.peg.1797"/>
<evidence type="ECO:0000256" key="6">
    <source>
        <dbReference type="ARBA" id="ARBA00023014"/>
    </source>
</evidence>
<evidence type="ECO:0000256" key="1">
    <source>
        <dbReference type="ARBA" id="ARBA00022448"/>
    </source>
</evidence>
<keyword evidence="1" id="KW-0813">Transport</keyword>
<feature type="domain" description="4Fe-4S ferredoxin-type" evidence="7">
    <location>
        <begin position="113"/>
        <end position="143"/>
    </location>
</feature>
<sequence length="513" mass="55710">MLNQNNNSAHLKKNILVEIMKLQLSGKLLDEATIDEIEKIPETIIPDGSIPVRGSIEEDRKIARIRTVARLGHSVEDYDESKKLADYVREAYARESPTWPMLTMIQSACNACVKPKYFPTDACQACLARPCQENCPKKAITVTDRARIDPAKCINCGICAQNCPYHAIIKTVVPCEEACPVGAITKGADGRESIDYEKCIFCGKCMSNCPFGAMMDKSQLFDVVKHIMAGKEVVAMYAPAIGAQFRTKPGQLEEALRLAGFTKTWEVAIGADITADKEAAEFEERMAHGDKMMTTSCCPAYVRAVNIHVPELSGCISDTKSPMMYTAELAKQANPDCITVFIGPCLAKRREGFDTDIVDYVLSVEEINALFTAKGIDIAKVESKPDSVPTSYVPTVSGRNFAKTGGVAESVRVRLSDKSILRPSVINGLDKAGMKQLTTYGQINAGTIPSTPETPNLIEVMACEGGCIAGPLVIANPKLGNGLLTLYANAGSKPDENGRPIKCDINNVINEKR</sequence>
<reference evidence="8 9" key="1">
    <citation type="submission" date="2011-09" db="EMBL/GenBank/DDBJ databases">
        <title>The draft genome of Treponema saccharophilum DSM 2985.</title>
        <authorList>
            <consortium name="US DOE Joint Genome Institute (JGI-PGF)"/>
            <person name="Lucas S."/>
            <person name="Copeland A."/>
            <person name="Lapidus A."/>
            <person name="Glavina del Rio T."/>
            <person name="Dalin E."/>
            <person name="Tice H."/>
            <person name="Bruce D."/>
            <person name="Goodwin L."/>
            <person name="Pitluck S."/>
            <person name="Peters L."/>
            <person name="Kyrpides N."/>
            <person name="Mavromatis K."/>
            <person name="Ivanova N."/>
            <person name="Markowitz V."/>
            <person name="Cheng J.-F."/>
            <person name="Hugenholtz P."/>
            <person name="Woyke T."/>
            <person name="Wu D."/>
            <person name="Gronow S."/>
            <person name="Wellnitz S."/>
            <person name="Brambilla E."/>
            <person name="Klenk H.-P."/>
            <person name="Eisen J.A."/>
        </authorList>
    </citation>
    <scope>NUCLEOTIDE SEQUENCE [LARGE SCALE GENOMIC DNA]</scope>
    <source>
        <strain evidence="8 9">DSM 2985</strain>
    </source>
</reference>
<dbReference type="STRING" id="907348.TresaDRAFT_1155"/>
<keyword evidence="4" id="KW-0249">Electron transport</keyword>
<organism evidence="8 9">
    <name type="scientific">Treponema saccharophilum DSM 2985</name>
    <dbReference type="NCBI Taxonomy" id="907348"/>
    <lineage>
        <taxon>Bacteria</taxon>
        <taxon>Pseudomonadati</taxon>
        <taxon>Spirochaetota</taxon>
        <taxon>Spirochaetia</taxon>
        <taxon>Spirochaetales</taxon>
        <taxon>Treponemataceae</taxon>
        <taxon>Treponema</taxon>
    </lineage>
</organism>
<dbReference type="EMBL" id="AGRW01000049">
    <property type="protein sequence ID" value="EIC01546.1"/>
    <property type="molecule type" value="Genomic_DNA"/>
</dbReference>
<proteinExistence type="predicted"/>
<dbReference type="OrthoDB" id="9798098at2"/>
<dbReference type="RefSeq" id="WP_002704855.1">
    <property type="nucleotide sequence ID" value="NZ_AGRW01000049.1"/>
</dbReference>
<keyword evidence="8" id="KW-0560">Oxidoreductase</keyword>
<dbReference type="InterPro" id="IPR027631">
    <property type="entry name" value="Mono_FeFe_hydrog"/>
</dbReference>
<dbReference type="InterPro" id="IPR004108">
    <property type="entry name" value="Fe_hydrogenase_lsu_C"/>
</dbReference>
<dbReference type="GO" id="GO:0008901">
    <property type="term" value="F:ferredoxin hydrogenase activity"/>
    <property type="evidence" value="ECO:0007669"/>
    <property type="project" value="UniProtKB-EC"/>
</dbReference>
<name>H7ELK5_9SPIR</name>
<keyword evidence="9" id="KW-1185">Reference proteome</keyword>
<dbReference type="InterPro" id="IPR017896">
    <property type="entry name" value="4Fe4S_Fe-S-bd"/>
</dbReference>
<dbReference type="PANTHER" id="PTHR42859:SF10">
    <property type="entry name" value="DIMETHYLSULFOXIDE REDUCTASE CHAIN B"/>
    <property type="match status" value="1"/>
</dbReference>
<evidence type="ECO:0000256" key="2">
    <source>
        <dbReference type="ARBA" id="ARBA00022485"/>
    </source>
</evidence>
<keyword evidence="5" id="KW-0408">Iron</keyword>
<dbReference type="PANTHER" id="PTHR42859">
    <property type="entry name" value="OXIDOREDUCTASE"/>
    <property type="match status" value="1"/>
</dbReference>
<dbReference type="GO" id="GO:0046872">
    <property type="term" value="F:metal ion binding"/>
    <property type="evidence" value="ECO:0007669"/>
    <property type="project" value="UniProtKB-KW"/>
</dbReference>
<evidence type="ECO:0000313" key="9">
    <source>
        <dbReference type="Proteomes" id="UP000003571"/>
    </source>
</evidence>
<dbReference type="PROSITE" id="PS00198">
    <property type="entry name" value="4FE4S_FER_1"/>
    <property type="match status" value="2"/>
</dbReference>
<dbReference type="Proteomes" id="UP000003571">
    <property type="component" value="Unassembled WGS sequence"/>
</dbReference>
<evidence type="ECO:0000256" key="3">
    <source>
        <dbReference type="ARBA" id="ARBA00022723"/>
    </source>
</evidence>